<evidence type="ECO:0000313" key="1">
    <source>
        <dbReference type="EMBL" id="GBM51828.1"/>
    </source>
</evidence>
<evidence type="ECO:0000313" key="2">
    <source>
        <dbReference type="Proteomes" id="UP000499080"/>
    </source>
</evidence>
<dbReference type="EMBL" id="BGPR01001351">
    <property type="protein sequence ID" value="GBM51828.1"/>
    <property type="molecule type" value="Genomic_DNA"/>
</dbReference>
<reference evidence="1 2" key="1">
    <citation type="journal article" date="2019" name="Sci. Rep.">
        <title>Orb-weaving spider Araneus ventricosus genome elucidates the spidroin gene catalogue.</title>
        <authorList>
            <person name="Kono N."/>
            <person name="Nakamura H."/>
            <person name="Ohtoshi R."/>
            <person name="Moran D.A.P."/>
            <person name="Shinohara A."/>
            <person name="Yoshida Y."/>
            <person name="Fujiwara M."/>
            <person name="Mori M."/>
            <person name="Tomita M."/>
            <person name="Arakawa K."/>
        </authorList>
    </citation>
    <scope>NUCLEOTIDE SEQUENCE [LARGE SCALE GENOMIC DNA]</scope>
</reference>
<accession>A0A4Y2GH10</accession>
<keyword evidence="2" id="KW-1185">Reference proteome</keyword>
<sequence length="83" mass="8882">MAILYPGGRVVISLSEEGDDRNCAVNLDDDEMVLACTVKKSEKERKKNGTNLGREVSEAATTAGFGKAFAKLKGCNTELESAE</sequence>
<name>A0A4Y2GH10_ARAVE</name>
<protein>
    <submittedName>
        <fullName evidence="1">Uncharacterized protein</fullName>
    </submittedName>
</protein>
<organism evidence="1 2">
    <name type="scientific">Araneus ventricosus</name>
    <name type="common">Orbweaver spider</name>
    <name type="synonym">Epeira ventricosa</name>
    <dbReference type="NCBI Taxonomy" id="182803"/>
    <lineage>
        <taxon>Eukaryota</taxon>
        <taxon>Metazoa</taxon>
        <taxon>Ecdysozoa</taxon>
        <taxon>Arthropoda</taxon>
        <taxon>Chelicerata</taxon>
        <taxon>Arachnida</taxon>
        <taxon>Araneae</taxon>
        <taxon>Araneomorphae</taxon>
        <taxon>Entelegynae</taxon>
        <taxon>Araneoidea</taxon>
        <taxon>Araneidae</taxon>
        <taxon>Araneus</taxon>
    </lineage>
</organism>
<dbReference type="Proteomes" id="UP000499080">
    <property type="component" value="Unassembled WGS sequence"/>
</dbReference>
<dbReference type="AlphaFoldDB" id="A0A4Y2GH10"/>
<proteinExistence type="predicted"/>
<gene>
    <name evidence="1" type="ORF">AVEN_226755_1</name>
</gene>
<comment type="caution">
    <text evidence="1">The sequence shown here is derived from an EMBL/GenBank/DDBJ whole genome shotgun (WGS) entry which is preliminary data.</text>
</comment>